<dbReference type="PROSITE" id="PS00070">
    <property type="entry name" value="ALDEHYDE_DEHYDR_CYS"/>
    <property type="match status" value="1"/>
</dbReference>
<sequence length="471" mass="49782">MLQVLNPATEEVVATVPAATAQDVDAAVARAAWAQERWAAAAPADRARLLRRFAARVDDHLEDLARLEVREAGHLIGNARWEAGNVRDLLDFSAGGAERLSGRQIPVPGGLNVTVLEPLGVVGVIAPWNFPMPIAAWGTAPALAAGNAVILKPAETTPLTALRLAELALEAGLPEGLFQVLPGEGGVAGAALVEHPGVAKIVFTGSTRVGKQIMAGCADRVKRLTLELGGKSPNIVFADADVEAAALATPMSYLDNSGQDCCARTRVLVQRSVYDRFVEIVAPAVESVVVGDPSDEKTQMGPLISRTQLDRVRSYVTPGDGIHGTAPEGPGFWFPPTLLTDVGPAAPVATEEVFGPVAVVIPFDDEADAVRLANATDYGLSGSIWTRDVGRALRVSQAVRAGNLSVNSHSSVRYWTPFGGYKQSGLGRELGPDALHAFTETKNVFISTEQPENTENTEQTEQTERAETTEA</sequence>
<dbReference type="Gene3D" id="3.40.309.10">
    <property type="entry name" value="Aldehyde Dehydrogenase, Chain A, domain 2"/>
    <property type="match status" value="1"/>
</dbReference>
<dbReference type="PANTHER" id="PTHR11699">
    <property type="entry name" value="ALDEHYDE DEHYDROGENASE-RELATED"/>
    <property type="match status" value="1"/>
</dbReference>
<evidence type="ECO:0000259" key="6">
    <source>
        <dbReference type="Pfam" id="PF00171"/>
    </source>
</evidence>
<evidence type="ECO:0000256" key="3">
    <source>
        <dbReference type="PROSITE-ProRule" id="PRU10007"/>
    </source>
</evidence>
<reference evidence="7 8" key="1">
    <citation type="submission" date="2020-12" db="EMBL/GenBank/DDBJ databases">
        <title>Identification and biosynthesis of polyene macrolides produced by Streptomyces alfalfae Men-myco-93-63.</title>
        <authorList>
            <person name="Liu D."/>
            <person name="Li Y."/>
            <person name="Liu L."/>
            <person name="Han X."/>
            <person name="Shen F."/>
        </authorList>
    </citation>
    <scope>NUCLEOTIDE SEQUENCE [LARGE SCALE GENOMIC DNA]</scope>
    <source>
        <strain evidence="7 8">Men-myco-93-63</strain>
    </source>
</reference>
<dbReference type="EMBL" id="CP065959">
    <property type="protein sequence ID" value="QQC88393.1"/>
    <property type="molecule type" value="Genomic_DNA"/>
</dbReference>
<proteinExistence type="inferred from homology"/>
<dbReference type="Gene3D" id="3.40.605.10">
    <property type="entry name" value="Aldehyde Dehydrogenase, Chain A, domain 1"/>
    <property type="match status" value="1"/>
</dbReference>
<dbReference type="FunFam" id="3.40.605.10:FF:000026">
    <property type="entry name" value="Aldehyde dehydrogenase, putative"/>
    <property type="match status" value="1"/>
</dbReference>
<dbReference type="FunFam" id="3.40.605.10:FF:000007">
    <property type="entry name" value="NAD/NADP-dependent betaine aldehyde dehydrogenase"/>
    <property type="match status" value="1"/>
</dbReference>
<feature type="domain" description="Aldehyde dehydrogenase" evidence="6">
    <location>
        <begin position="3"/>
        <end position="444"/>
    </location>
</feature>
<dbReference type="InterPro" id="IPR016160">
    <property type="entry name" value="Ald_DH_CS_CYS"/>
</dbReference>
<evidence type="ECO:0000313" key="7">
    <source>
        <dbReference type="EMBL" id="QQC88393.1"/>
    </source>
</evidence>
<evidence type="ECO:0000313" key="8">
    <source>
        <dbReference type="Proteomes" id="UP000596130"/>
    </source>
</evidence>
<dbReference type="InterPro" id="IPR016163">
    <property type="entry name" value="Ald_DH_C"/>
</dbReference>
<keyword evidence="2 4" id="KW-0560">Oxidoreductase</keyword>
<protein>
    <submittedName>
        <fullName evidence="7">Aldehyde dehydrogenase</fullName>
    </submittedName>
</protein>
<evidence type="ECO:0000256" key="4">
    <source>
        <dbReference type="RuleBase" id="RU003345"/>
    </source>
</evidence>
<dbReference type="GO" id="GO:0016620">
    <property type="term" value="F:oxidoreductase activity, acting on the aldehyde or oxo group of donors, NAD or NADP as acceptor"/>
    <property type="evidence" value="ECO:0007669"/>
    <property type="project" value="InterPro"/>
</dbReference>
<dbReference type="CDD" id="cd07078">
    <property type="entry name" value="ALDH"/>
    <property type="match status" value="1"/>
</dbReference>
<evidence type="ECO:0000256" key="2">
    <source>
        <dbReference type="ARBA" id="ARBA00023002"/>
    </source>
</evidence>
<dbReference type="InterPro" id="IPR029510">
    <property type="entry name" value="Ald_DH_CS_GLU"/>
</dbReference>
<dbReference type="InterPro" id="IPR016162">
    <property type="entry name" value="Ald_DH_N"/>
</dbReference>
<accession>A0A7T4PE63</accession>
<dbReference type="PROSITE" id="PS00687">
    <property type="entry name" value="ALDEHYDE_DEHYDR_GLU"/>
    <property type="match status" value="1"/>
</dbReference>
<feature type="compositionally biased region" description="Low complexity" evidence="5">
    <location>
        <begin position="448"/>
        <end position="460"/>
    </location>
</feature>
<dbReference type="InterPro" id="IPR015590">
    <property type="entry name" value="Aldehyde_DH_dom"/>
</dbReference>
<dbReference type="Proteomes" id="UP000596130">
    <property type="component" value="Chromosome"/>
</dbReference>
<comment type="similarity">
    <text evidence="1 4">Belongs to the aldehyde dehydrogenase family.</text>
</comment>
<name>A0A7T4PE63_9ACTN</name>
<dbReference type="Pfam" id="PF00171">
    <property type="entry name" value="Aldedh"/>
    <property type="match status" value="1"/>
</dbReference>
<organism evidence="7 8">
    <name type="scientific">Streptomyces alfalfae</name>
    <dbReference type="NCBI Taxonomy" id="1642299"/>
    <lineage>
        <taxon>Bacteria</taxon>
        <taxon>Bacillati</taxon>
        <taxon>Actinomycetota</taxon>
        <taxon>Actinomycetes</taxon>
        <taxon>Kitasatosporales</taxon>
        <taxon>Streptomycetaceae</taxon>
        <taxon>Streptomyces</taxon>
    </lineage>
</organism>
<evidence type="ECO:0000256" key="5">
    <source>
        <dbReference type="SAM" id="MobiDB-lite"/>
    </source>
</evidence>
<dbReference type="SUPFAM" id="SSF53720">
    <property type="entry name" value="ALDH-like"/>
    <property type="match status" value="1"/>
</dbReference>
<feature type="compositionally biased region" description="Basic and acidic residues" evidence="5">
    <location>
        <begin position="462"/>
        <end position="471"/>
    </location>
</feature>
<dbReference type="InterPro" id="IPR016161">
    <property type="entry name" value="Ald_DH/histidinol_DH"/>
</dbReference>
<dbReference type="AlphaFoldDB" id="A0A7T4PE63"/>
<feature type="active site" evidence="3">
    <location>
        <position position="227"/>
    </location>
</feature>
<gene>
    <name evidence="7" type="ORF">I8755_08200</name>
</gene>
<evidence type="ECO:0000256" key="1">
    <source>
        <dbReference type="ARBA" id="ARBA00009986"/>
    </source>
</evidence>
<feature type="region of interest" description="Disordered" evidence="5">
    <location>
        <begin position="446"/>
        <end position="471"/>
    </location>
</feature>
<dbReference type="RefSeq" id="WP_198502198.1">
    <property type="nucleotide sequence ID" value="NZ_CP065959.1"/>
</dbReference>